<accession>A0A252CD71</accession>
<comment type="similarity">
    <text evidence="2 4">Belongs to the pseudouridine synthase RluA family.</text>
</comment>
<dbReference type="EMBL" id="JARPYC010000001">
    <property type="protein sequence ID" value="MDT2666048.1"/>
    <property type="molecule type" value="Genomic_DNA"/>
</dbReference>
<keyword evidence="10" id="KW-1185">Reference proteome</keyword>
<sequence>MEFSFTNTIDGSTVKALLKRHGVSKRFLSHIKFDGGEILVNGMERNVLFPLQVDDVVTIITPIEQGTDLLIPEDIDPEVVFEDDHYLIVNKPAGRTSITGRLHPTGAMSNIVKGYIVRKKYEDQTVHIITRLDRDTSGLMIFAKHSLAHSLIVHPKYKDSVTKRYYAIIHADENLPKTGEINLPIGRVETSIIERRVHPEGKEARTSYEVVAEKNGLMQLDVVLHTGRTHQIRVHFSHLGHILVGDELYGGNHDLIDRQALHCHHLQFVHPFTDELIDIELEMPEDMQKLMRE</sequence>
<dbReference type="GeneID" id="75143019"/>
<dbReference type="GO" id="GO:0003723">
    <property type="term" value="F:RNA binding"/>
    <property type="evidence" value="ECO:0007669"/>
    <property type="project" value="InterPro"/>
</dbReference>
<dbReference type="PANTHER" id="PTHR21600">
    <property type="entry name" value="MITOCHONDRIAL RNA PSEUDOURIDINE SYNTHASE"/>
    <property type="match status" value="1"/>
</dbReference>
<dbReference type="Proteomes" id="UP001456368">
    <property type="component" value="Chromosome"/>
</dbReference>
<dbReference type="RefSeq" id="WP_019291381.1">
    <property type="nucleotide sequence ID" value="NZ_CAKOCU010000001.1"/>
</dbReference>
<dbReference type="InterPro" id="IPR006225">
    <property type="entry name" value="PsdUridine_synth_RluC/D"/>
</dbReference>
<dbReference type="InterPro" id="IPR006224">
    <property type="entry name" value="PsdUridine_synth_RluA-like_CS"/>
</dbReference>
<dbReference type="Proteomes" id="UP001257962">
    <property type="component" value="Unassembled WGS sequence"/>
</dbReference>
<dbReference type="CDD" id="cd02869">
    <property type="entry name" value="PseudoU_synth_RluA_like"/>
    <property type="match status" value="1"/>
</dbReference>
<dbReference type="Gene3D" id="3.30.2350.10">
    <property type="entry name" value="Pseudouridine synthase"/>
    <property type="match status" value="1"/>
</dbReference>
<evidence type="ECO:0000259" key="5">
    <source>
        <dbReference type="Pfam" id="PF00849"/>
    </source>
</evidence>
<reference evidence="8 10" key="3">
    <citation type="submission" date="2023-12" db="EMBL/GenBank/DDBJ databases">
        <title>Redefining Piscine Lactococcosis.</title>
        <authorList>
            <person name="Heckman T.I."/>
            <person name="Yazdi Z."/>
            <person name="Older C.E."/>
            <person name="Griffin M.J."/>
            <person name="Waldbieser G.C."/>
            <person name="Chow A.M."/>
            <person name="Medina Silva I."/>
            <person name="Anenson K.M."/>
            <person name="Garcia J.C."/>
            <person name="LaFrentz B.R."/>
            <person name="Slavic D."/>
            <person name="Toohey-Kurth K.L."/>
            <person name="Yant P."/>
            <person name="Fritz H.M."/>
            <person name="Henderson E."/>
            <person name="McDowall R."/>
            <person name="Cai H."/>
            <person name="Adikson M."/>
            <person name="Soto E."/>
        </authorList>
    </citation>
    <scope>NUCLEOTIDE SEQUENCE [LARGE SCALE GENOMIC DNA]</scope>
    <source>
        <strain evidence="8 10">R21-91A</strain>
    </source>
</reference>
<dbReference type="GO" id="GO:0009982">
    <property type="term" value="F:pseudouridine synthase activity"/>
    <property type="evidence" value="ECO:0007669"/>
    <property type="project" value="InterPro"/>
</dbReference>
<dbReference type="SUPFAM" id="SSF55120">
    <property type="entry name" value="Pseudouridine synthase"/>
    <property type="match status" value="1"/>
</dbReference>
<dbReference type="EMBL" id="CP141698">
    <property type="protein sequence ID" value="WYC67742.1"/>
    <property type="molecule type" value="Genomic_DNA"/>
</dbReference>
<dbReference type="EMBL" id="MUIZ01000003">
    <property type="protein sequence ID" value="OUK04468.1"/>
    <property type="molecule type" value="Genomic_DNA"/>
</dbReference>
<evidence type="ECO:0000313" key="7">
    <source>
        <dbReference type="EMBL" id="OUK04468.1"/>
    </source>
</evidence>
<evidence type="ECO:0000256" key="4">
    <source>
        <dbReference type="RuleBase" id="RU362028"/>
    </source>
</evidence>
<dbReference type="NCBIfam" id="TIGR00005">
    <property type="entry name" value="rluA_subfam"/>
    <property type="match status" value="1"/>
</dbReference>
<evidence type="ECO:0000313" key="8">
    <source>
        <dbReference type="EMBL" id="WYC67742.1"/>
    </source>
</evidence>
<feature type="domain" description="Pseudouridine synthase RsuA/RluA-like" evidence="5">
    <location>
        <begin position="85"/>
        <end position="238"/>
    </location>
</feature>
<protein>
    <recommendedName>
        <fullName evidence="4">Pseudouridine synthase</fullName>
        <ecNumber evidence="4">5.4.99.-</ecNumber>
    </recommendedName>
</protein>
<dbReference type="InterPro" id="IPR050188">
    <property type="entry name" value="RluA_PseudoU_synthase"/>
</dbReference>
<dbReference type="EC" id="5.4.99.-" evidence="4"/>
<evidence type="ECO:0000313" key="6">
    <source>
        <dbReference type="EMBL" id="MDT2666048.1"/>
    </source>
</evidence>
<dbReference type="GO" id="GO:0140098">
    <property type="term" value="F:catalytic activity, acting on RNA"/>
    <property type="evidence" value="ECO:0007669"/>
    <property type="project" value="UniProtKB-ARBA"/>
</dbReference>
<dbReference type="InterPro" id="IPR020103">
    <property type="entry name" value="PsdUridine_synth_cat_dom_sf"/>
</dbReference>
<comment type="catalytic activity">
    <reaction evidence="1 4">
        <text>a uridine in RNA = a pseudouridine in RNA</text>
        <dbReference type="Rhea" id="RHEA:48348"/>
        <dbReference type="Rhea" id="RHEA-COMP:12068"/>
        <dbReference type="Rhea" id="RHEA-COMP:12069"/>
        <dbReference type="ChEBI" id="CHEBI:65314"/>
        <dbReference type="ChEBI" id="CHEBI:65315"/>
    </reaction>
</comment>
<dbReference type="InterPro" id="IPR006145">
    <property type="entry name" value="PsdUridine_synth_RsuA/RluA"/>
</dbReference>
<name>A0A252CD71_9LACT</name>
<dbReference type="Pfam" id="PF00849">
    <property type="entry name" value="PseudoU_synth_2"/>
    <property type="match status" value="1"/>
</dbReference>
<comment type="function">
    <text evidence="4">Responsible for synthesis of pseudouridine from uracil.</text>
</comment>
<evidence type="ECO:0000256" key="3">
    <source>
        <dbReference type="PIRSR" id="PIRSR606225-1"/>
    </source>
</evidence>
<feature type="active site" evidence="3">
    <location>
        <position position="133"/>
    </location>
</feature>
<dbReference type="GO" id="GO:0000455">
    <property type="term" value="P:enzyme-directed rRNA pseudouridine synthesis"/>
    <property type="evidence" value="ECO:0007669"/>
    <property type="project" value="TreeGrafter"/>
</dbReference>
<dbReference type="Proteomes" id="UP000194606">
    <property type="component" value="Unassembled WGS sequence"/>
</dbReference>
<evidence type="ECO:0000313" key="9">
    <source>
        <dbReference type="Proteomes" id="UP000194606"/>
    </source>
</evidence>
<keyword evidence="4 8" id="KW-0413">Isomerase</keyword>
<dbReference type="AlphaFoldDB" id="A0A252CD71"/>
<gene>
    <name evidence="7" type="ORF">BZZ03_05555</name>
    <name evidence="6" type="ORF">P7D34_02230</name>
    <name evidence="8" type="ORF">VNN45_02370</name>
</gene>
<evidence type="ECO:0000256" key="1">
    <source>
        <dbReference type="ARBA" id="ARBA00000073"/>
    </source>
</evidence>
<reference evidence="6" key="2">
    <citation type="submission" date="2023-03" db="EMBL/GenBank/DDBJ databases">
        <authorList>
            <person name="Shen W."/>
            <person name="Cai J."/>
        </authorList>
    </citation>
    <scope>NUCLEOTIDE SEQUENCE</scope>
    <source>
        <strain evidence="6">Y3</strain>
    </source>
</reference>
<evidence type="ECO:0000256" key="2">
    <source>
        <dbReference type="ARBA" id="ARBA00010876"/>
    </source>
</evidence>
<reference evidence="7 9" key="1">
    <citation type="submission" date="2017-02" db="EMBL/GenBank/DDBJ databases">
        <authorList>
            <person name="Peterson S.W."/>
        </authorList>
    </citation>
    <scope>NUCLEOTIDE SEQUENCE [LARGE SCALE GENOMIC DNA]</scope>
    <source>
        <strain evidence="7">159469</strain>
    </source>
</reference>
<evidence type="ECO:0000313" key="10">
    <source>
        <dbReference type="Proteomes" id="UP001456368"/>
    </source>
</evidence>
<proteinExistence type="inferred from homology"/>
<organism evidence="7 9">
    <name type="scientific">Lactococcus petauri</name>
    <dbReference type="NCBI Taxonomy" id="1940789"/>
    <lineage>
        <taxon>Bacteria</taxon>
        <taxon>Bacillati</taxon>
        <taxon>Bacillota</taxon>
        <taxon>Bacilli</taxon>
        <taxon>Lactobacillales</taxon>
        <taxon>Streptococcaceae</taxon>
        <taxon>Lactococcus</taxon>
    </lineage>
</organism>
<dbReference type="PROSITE" id="PS01129">
    <property type="entry name" value="PSI_RLU"/>
    <property type="match status" value="1"/>
</dbReference>
<dbReference type="PANTHER" id="PTHR21600:SF35">
    <property type="entry name" value="PSEUDOURIDINE SYNTHASE"/>
    <property type="match status" value="1"/>
</dbReference>